<keyword evidence="8 14" id="KW-1133">Transmembrane helix</keyword>
<evidence type="ECO:0000256" key="9">
    <source>
        <dbReference type="ARBA" id="ARBA00023049"/>
    </source>
</evidence>
<feature type="transmembrane region" description="Helical" evidence="14">
    <location>
        <begin position="325"/>
        <end position="348"/>
    </location>
</feature>
<dbReference type="CDD" id="cd07343">
    <property type="entry name" value="M48A_Zmpste24p_like"/>
    <property type="match status" value="1"/>
</dbReference>
<feature type="active site" evidence="11">
    <location>
        <position position="282"/>
    </location>
</feature>
<comment type="similarity">
    <text evidence="13">Belongs to the peptidase M48 family.</text>
</comment>
<dbReference type="Gene3D" id="3.30.2010.10">
    <property type="entry name" value="Metalloproteases ('zincins'), catalytic domain"/>
    <property type="match status" value="1"/>
</dbReference>
<feature type="domain" description="Peptidase M48" evidence="15">
    <location>
        <begin position="211"/>
        <end position="415"/>
    </location>
</feature>
<evidence type="ECO:0000256" key="8">
    <source>
        <dbReference type="ARBA" id="ARBA00022989"/>
    </source>
</evidence>
<evidence type="ECO:0000256" key="13">
    <source>
        <dbReference type="RuleBase" id="RU003983"/>
    </source>
</evidence>
<dbReference type="InterPro" id="IPR001915">
    <property type="entry name" value="Peptidase_M48"/>
</dbReference>
<dbReference type="GO" id="GO:0046872">
    <property type="term" value="F:metal ion binding"/>
    <property type="evidence" value="ECO:0007669"/>
    <property type="project" value="UniProtKB-KW"/>
</dbReference>
<keyword evidence="9 13" id="KW-0482">Metalloprotease</keyword>
<dbReference type="Pfam" id="PF16491">
    <property type="entry name" value="Peptidase_M48_N"/>
    <property type="match status" value="1"/>
</dbReference>
<keyword evidence="3 14" id="KW-0812">Transmembrane</keyword>
<keyword evidence="2 13" id="KW-0645">Protease</keyword>
<dbReference type="InterPro" id="IPR027057">
    <property type="entry name" value="CAXX_Prtase_1"/>
</dbReference>
<evidence type="ECO:0000313" key="17">
    <source>
        <dbReference type="EMBL" id="WIM06617.1"/>
    </source>
</evidence>
<feature type="active site" description="Proton donor" evidence="11">
    <location>
        <position position="363"/>
    </location>
</feature>
<protein>
    <submittedName>
        <fullName evidence="17">M48 family metallopeptidase</fullName>
    </submittedName>
</protein>
<keyword evidence="5 13" id="KW-0378">Hydrolase</keyword>
<evidence type="ECO:0000256" key="1">
    <source>
        <dbReference type="ARBA" id="ARBA00004477"/>
    </source>
</evidence>
<evidence type="ECO:0000256" key="12">
    <source>
        <dbReference type="PIRSR" id="PIRSR627057-2"/>
    </source>
</evidence>
<gene>
    <name evidence="17" type="ORF">OHM77_04950</name>
</gene>
<dbReference type="Proteomes" id="UP001234916">
    <property type="component" value="Chromosome"/>
</dbReference>
<dbReference type="FunFam" id="3.30.2010.10:FF:000002">
    <property type="entry name" value="CAAX prenyl protease"/>
    <property type="match status" value="1"/>
</dbReference>
<keyword evidence="10 14" id="KW-0472">Membrane</keyword>
<evidence type="ECO:0000256" key="3">
    <source>
        <dbReference type="ARBA" id="ARBA00022692"/>
    </source>
</evidence>
<feature type="transmembrane region" description="Helical" evidence="14">
    <location>
        <begin position="154"/>
        <end position="173"/>
    </location>
</feature>
<feature type="binding site" evidence="12">
    <location>
        <position position="285"/>
    </location>
    <ligand>
        <name>Zn(2+)</name>
        <dbReference type="ChEBI" id="CHEBI:29105"/>
        <note>catalytic</note>
    </ligand>
</feature>
<evidence type="ECO:0000256" key="10">
    <source>
        <dbReference type="ARBA" id="ARBA00023136"/>
    </source>
</evidence>
<keyword evidence="7 12" id="KW-0862">Zinc</keyword>
<evidence type="ECO:0000256" key="5">
    <source>
        <dbReference type="ARBA" id="ARBA00022801"/>
    </source>
</evidence>
<dbReference type="Pfam" id="PF01435">
    <property type="entry name" value="Peptidase_M48"/>
    <property type="match status" value="1"/>
</dbReference>
<dbReference type="InterPro" id="IPR032456">
    <property type="entry name" value="Peptidase_M48_N"/>
</dbReference>
<keyword evidence="4 12" id="KW-0479">Metal-binding</keyword>
<feature type="binding site" evidence="12">
    <location>
        <position position="359"/>
    </location>
    <ligand>
        <name>Zn(2+)</name>
        <dbReference type="ChEBI" id="CHEBI:29105"/>
        <note>catalytic</note>
    </ligand>
</feature>
<feature type="transmembrane region" description="Helical" evidence="14">
    <location>
        <begin position="179"/>
        <end position="198"/>
    </location>
</feature>
<dbReference type="GO" id="GO:0004222">
    <property type="term" value="F:metalloendopeptidase activity"/>
    <property type="evidence" value="ECO:0007669"/>
    <property type="project" value="InterPro"/>
</dbReference>
<accession>A0AA49FNI7</accession>
<name>A0AA49FNI7_9PROT</name>
<feature type="transmembrane region" description="Helical" evidence="14">
    <location>
        <begin position="103"/>
        <end position="127"/>
    </location>
</feature>
<sequence>MTSAALFSAAFLLALTTSASLRAWLTLRQMRYVAARRDAVPAEFAARIAPDDHRKAADYTAAKGRLSLAALAAETALLPLLTFGGLLRWLDGFWLGLFDGRGLAHGLALFASVGAIGFFVDLPFALFRTFVIEARFGFNKTTPSLYAADLAKQLLLTILIGGPLLATVLWLMDAMGERWWLWVWATWLGFNLLALLLYPTLIAPMFNKFHPLPEGELKTRIEALLDRCGFTASGLFVMDGSKRSGHGNAYFTGLGRAKRIVFFDTLIGKLAPPEVEAVLAHELGHFRHRHVVKRIALMAAVSLVLLALLGALIDRPWFYEGLNTGPGSTAMALILFSLALPVFAFPFAPLMSGLSRRHEFEADAYAAEHADASDLVSALVGLYRNNAATLTPDPLHSMFYDSHPPASLRIARLKGASA</sequence>
<dbReference type="KEGG" id="npv:OHM77_04950"/>
<dbReference type="AlphaFoldDB" id="A0AA49FNI7"/>
<evidence type="ECO:0000256" key="6">
    <source>
        <dbReference type="ARBA" id="ARBA00022824"/>
    </source>
</evidence>
<feature type="binding site" evidence="12">
    <location>
        <position position="281"/>
    </location>
    <ligand>
        <name>Zn(2+)</name>
        <dbReference type="ChEBI" id="CHEBI:29105"/>
        <note>catalytic</note>
    </ligand>
</feature>
<proteinExistence type="inferred from homology"/>
<keyword evidence="6" id="KW-0256">Endoplasmic reticulum</keyword>
<evidence type="ECO:0000259" key="15">
    <source>
        <dbReference type="Pfam" id="PF01435"/>
    </source>
</evidence>
<evidence type="ECO:0000256" key="11">
    <source>
        <dbReference type="PIRSR" id="PIRSR627057-1"/>
    </source>
</evidence>
<evidence type="ECO:0000256" key="4">
    <source>
        <dbReference type="ARBA" id="ARBA00022723"/>
    </source>
</evidence>
<evidence type="ECO:0000256" key="7">
    <source>
        <dbReference type="ARBA" id="ARBA00022833"/>
    </source>
</evidence>
<feature type="transmembrane region" description="Helical" evidence="14">
    <location>
        <begin position="295"/>
        <end position="313"/>
    </location>
</feature>
<comment type="cofactor">
    <cofactor evidence="12 13">
        <name>Zn(2+)</name>
        <dbReference type="ChEBI" id="CHEBI:29105"/>
    </cofactor>
    <text evidence="12 13">Binds 1 zinc ion per subunit.</text>
</comment>
<dbReference type="GO" id="GO:0071586">
    <property type="term" value="P:CAAX-box protein processing"/>
    <property type="evidence" value="ECO:0007669"/>
    <property type="project" value="InterPro"/>
</dbReference>
<evidence type="ECO:0000256" key="14">
    <source>
        <dbReference type="SAM" id="Phobius"/>
    </source>
</evidence>
<organism evidence="17">
    <name type="scientific">Candidatus Nitricoxidivorans perseverans</name>
    <dbReference type="NCBI Taxonomy" id="2975601"/>
    <lineage>
        <taxon>Bacteria</taxon>
        <taxon>Pseudomonadati</taxon>
        <taxon>Pseudomonadota</taxon>
        <taxon>Betaproteobacteria</taxon>
        <taxon>Nitrosomonadales</taxon>
        <taxon>Sterolibacteriaceae</taxon>
        <taxon>Candidatus Nitricoxidivorans</taxon>
    </lineage>
</organism>
<dbReference type="PANTHER" id="PTHR10120">
    <property type="entry name" value="CAAX PRENYL PROTEASE 1"/>
    <property type="match status" value="1"/>
</dbReference>
<feature type="domain" description="CAAX prenyl protease 1 N-terminal" evidence="16">
    <location>
        <begin position="29"/>
        <end position="208"/>
    </location>
</feature>
<dbReference type="EMBL" id="CP107246">
    <property type="protein sequence ID" value="WIM06617.1"/>
    <property type="molecule type" value="Genomic_DNA"/>
</dbReference>
<evidence type="ECO:0000256" key="2">
    <source>
        <dbReference type="ARBA" id="ARBA00022670"/>
    </source>
</evidence>
<reference evidence="17" key="1">
    <citation type="journal article" date="2023" name="Nat. Microbiol.">
        <title>Enrichment and characterization of a nitric oxide-reducing microbial community in a continuous bioreactor.</title>
        <authorList>
            <person name="Garrido-Amador P."/>
            <person name="Stortenbeker N."/>
            <person name="Wessels H.J.C.T."/>
            <person name="Speth D.R."/>
            <person name="Garcia-Heredia I."/>
            <person name="Kartal B."/>
        </authorList>
    </citation>
    <scope>NUCLEOTIDE SEQUENCE</scope>
    <source>
        <strain evidence="17">MAG1</strain>
    </source>
</reference>
<evidence type="ECO:0000259" key="16">
    <source>
        <dbReference type="Pfam" id="PF16491"/>
    </source>
</evidence>
<comment type="subcellular location">
    <subcellularLocation>
        <location evidence="1">Endoplasmic reticulum membrane</location>
        <topology evidence="1">Multi-pass membrane protein</topology>
    </subcellularLocation>
</comment>